<gene>
    <name evidence="9" type="ORF">SHALO_2923</name>
</gene>
<dbReference type="EMBL" id="CP017111">
    <property type="protein sequence ID" value="AOO66675.1"/>
    <property type="molecule type" value="Genomic_DNA"/>
</dbReference>
<dbReference type="Proteomes" id="UP000094609">
    <property type="component" value="Chromosome"/>
</dbReference>
<dbReference type="PANTHER" id="PTHR11228">
    <property type="entry name" value="RADICAL SAM DOMAIN PROTEIN"/>
    <property type="match status" value="1"/>
</dbReference>
<dbReference type="GO" id="GO:0051536">
    <property type="term" value="F:iron-sulfur cluster binding"/>
    <property type="evidence" value="ECO:0007669"/>
    <property type="project" value="UniProtKB-KW"/>
</dbReference>
<dbReference type="InterPro" id="IPR013785">
    <property type="entry name" value="Aldolase_TIM"/>
</dbReference>
<keyword evidence="2" id="KW-0004">4Fe-4S</keyword>
<keyword evidence="6" id="KW-0411">Iron-sulfur</keyword>
<keyword evidence="10" id="KW-1185">Reference proteome</keyword>
<dbReference type="RefSeq" id="WP_069479189.1">
    <property type="nucleotide sequence ID" value="NZ_CP017111.1"/>
</dbReference>
<dbReference type="PATRIC" id="fig|1193502.14.peg.2957"/>
<keyword evidence="5" id="KW-0408">Iron</keyword>
<name>A0A1D7TNW0_9BACT</name>
<dbReference type="STRING" id="1193502.SHALO_2923"/>
<proteinExistence type="predicted"/>
<evidence type="ECO:0000256" key="4">
    <source>
        <dbReference type="ARBA" id="ARBA00022723"/>
    </source>
</evidence>
<keyword evidence="4" id="KW-0479">Metal-binding</keyword>
<dbReference type="AlphaFoldDB" id="A0A1D7TNW0"/>
<evidence type="ECO:0000259" key="7">
    <source>
        <dbReference type="Pfam" id="PF04055"/>
    </source>
</evidence>
<evidence type="ECO:0000256" key="3">
    <source>
        <dbReference type="ARBA" id="ARBA00022691"/>
    </source>
</evidence>
<dbReference type="CDD" id="cd01335">
    <property type="entry name" value="Radical_SAM"/>
    <property type="match status" value="1"/>
</dbReference>
<dbReference type="InterPro" id="IPR034391">
    <property type="entry name" value="AdoMet-like_SPASM_containing"/>
</dbReference>
<dbReference type="SUPFAM" id="SSF102114">
    <property type="entry name" value="Radical SAM enzymes"/>
    <property type="match status" value="1"/>
</dbReference>
<dbReference type="KEGG" id="shal:SHALO_2923"/>
<dbReference type="PANTHER" id="PTHR11228:SF34">
    <property type="entry name" value="TUNGSTEN-CONTAINING ALDEHYDE FERREDOXIN OXIDOREDUCTASE COFACTOR MODIFYING PROTEIN"/>
    <property type="match status" value="1"/>
</dbReference>
<evidence type="ECO:0000313" key="10">
    <source>
        <dbReference type="Proteomes" id="UP000094609"/>
    </source>
</evidence>
<dbReference type="CDD" id="cd21109">
    <property type="entry name" value="SPASM"/>
    <property type="match status" value="1"/>
</dbReference>
<accession>A0A1D7TNW0</accession>
<dbReference type="GO" id="GO:0003824">
    <property type="term" value="F:catalytic activity"/>
    <property type="evidence" value="ECO:0007669"/>
    <property type="project" value="InterPro"/>
</dbReference>
<sequence>MVISEAHKEKLLVIESKLEQYIFPPQIVIETTSVCNMKCVHCNHKIMQRPKFHMSDTLYRKIIDEIALISPATEVWPTFYGEAFTLGDALFERLRYARDKGLRKLVLNSNGKLLGRKDYIDQILTCGLKRFILSLDGFKKETFERIRVGGDRDKIYANVEKLLARKKELGLEFPIIQCQFSAMEENVSEVADFRAFWELRGAEVKVRNMLSWTNSGDVVAHNLDYETDFRIACPWGNNTMAIHANGNIVACAVDYEGHFVAGNAQNESLASIWQNEHYTKLRKVHKEHRWNDLPEVCKTCPDWQAVGAEYYENKTLGEAKEEARPFWWDKSENHES</sequence>
<dbReference type="SFLD" id="SFLDS00029">
    <property type="entry name" value="Radical_SAM"/>
    <property type="match status" value="1"/>
</dbReference>
<dbReference type="InterPro" id="IPR023885">
    <property type="entry name" value="4Fe4S-binding_SPASM_dom"/>
</dbReference>
<reference evidence="10" key="1">
    <citation type="submission" date="2016-08" db="EMBL/GenBank/DDBJ databases">
        <title>Complete genome sequence of the organohalide-respiring Epsilonproteobacterium Sulfurospirillum halorespirans.</title>
        <authorList>
            <person name="Goris T."/>
            <person name="Zimmermann J."/>
            <person name="Schenz B."/>
            <person name="Lemos M."/>
            <person name="Hackermueller J."/>
            <person name="Diekert G."/>
        </authorList>
    </citation>
    <scope>NUCLEOTIDE SEQUENCE [LARGE SCALE GENOMIC DNA]</scope>
    <source>
        <strain>DSM 13726</strain>
        <strain evidence="10">PCE-M2</strain>
    </source>
</reference>
<dbReference type="InterPro" id="IPR007197">
    <property type="entry name" value="rSAM"/>
</dbReference>
<evidence type="ECO:0000259" key="8">
    <source>
        <dbReference type="Pfam" id="PF13186"/>
    </source>
</evidence>
<dbReference type="Pfam" id="PF04055">
    <property type="entry name" value="Radical_SAM"/>
    <property type="match status" value="1"/>
</dbReference>
<keyword evidence="3" id="KW-0949">S-adenosyl-L-methionine</keyword>
<protein>
    <submittedName>
        <fullName evidence="9">Radical SAM protein</fullName>
    </submittedName>
</protein>
<comment type="cofactor">
    <cofactor evidence="1">
        <name>[4Fe-4S] cluster</name>
        <dbReference type="ChEBI" id="CHEBI:49883"/>
    </cofactor>
</comment>
<feature type="domain" description="4Fe4S-binding SPASM" evidence="8">
    <location>
        <begin position="233"/>
        <end position="301"/>
    </location>
</feature>
<dbReference type="NCBIfam" id="TIGR04085">
    <property type="entry name" value="rSAM_more_4Fe4S"/>
    <property type="match status" value="1"/>
</dbReference>
<evidence type="ECO:0000313" key="9">
    <source>
        <dbReference type="EMBL" id="AOO66675.1"/>
    </source>
</evidence>
<dbReference type="Gene3D" id="3.20.20.70">
    <property type="entry name" value="Aldolase class I"/>
    <property type="match status" value="1"/>
</dbReference>
<dbReference type="SFLD" id="SFLDG01067">
    <property type="entry name" value="SPASM/twitch_domain_containing"/>
    <property type="match status" value="1"/>
</dbReference>
<dbReference type="InterPro" id="IPR058240">
    <property type="entry name" value="rSAM_sf"/>
</dbReference>
<evidence type="ECO:0000256" key="5">
    <source>
        <dbReference type="ARBA" id="ARBA00023004"/>
    </source>
</evidence>
<dbReference type="Pfam" id="PF13186">
    <property type="entry name" value="SPASM"/>
    <property type="match status" value="1"/>
</dbReference>
<evidence type="ECO:0000256" key="1">
    <source>
        <dbReference type="ARBA" id="ARBA00001966"/>
    </source>
</evidence>
<evidence type="ECO:0000256" key="2">
    <source>
        <dbReference type="ARBA" id="ARBA00022485"/>
    </source>
</evidence>
<evidence type="ECO:0000256" key="6">
    <source>
        <dbReference type="ARBA" id="ARBA00023014"/>
    </source>
</evidence>
<dbReference type="GO" id="GO:0046872">
    <property type="term" value="F:metal ion binding"/>
    <property type="evidence" value="ECO:0007669"/>
    <property type="project" value="UniProtKB-KW"/>
</dbReference>
<dbReference type="InterPro" id="IPR050377">
    <property type="entry name" value="Radical_SAM_PqqE_MftC-like"/>
</dbReference>
<dbReference type="SFLD" id="SFLDG01387">
    <property type="entry name" value="BtrN-like_SPASM_domain_contain"/>
    <property type="match status" value="1"/>
</dbReference>
<feature type="domain" description="Radical SAM core" evidence="7">
    <location>
        <begin position="29"/>
        <end position="165"/>
    </location>
</feature>
<organism evidence="9 10">
    <name type="scientific">Sulfurospirillum halorespirans DSM 13726</name>
    <dbReference type="NCBI Taxonomy" id="1193502"/>
    <lineage>
        <taxon>Bacteria</taxon>
        <taxon>Pseudomonadati</taxon>
        <taxon>Campylobacterota</taxon>
        <taxon>Epsilonproteobacteria</taxon>
        <taxon>Campylobacterales</taxon>
        <taxon>Sulfurospirillaceae</taxon>
        <taxon>Sulfurospirillum</taxon>
    </lineage>
</organism>